<dbReference type="SMART" id="SM00238">
    <property type="entry name" value="BIR"/>
    <property type="match status" value="2"/>
</dbReference>
<dbReference type="PROSITE" id="PS50143">
    <property type="entry name" value="BIR_REPEAT_2"/>
    <property type="match status" value="2"/>
</dbReference>
<dbReference type="AlphaFoldDB" id="A0AAV4AQG2"/>
<feature type="region of interest" description="Disordered" evidence="1">
    <location>
        <begin position="969"/>
        <end position="993"/>
    </location>
</feature>
<keyword evidence="4" id="KW-1185">Reference proteome</keyword>
<comment type="caution">
    <text evidence="3">The sequence shown here is derived from an EMBL/GenBank/DDBJ whole genome shotgun (WGS) entry which is preliminary data.</text>
</comment>
<name>A0AAV4AQG2_9GAST</name>
<keyword evidence="2" id="KW-0472">Membrane</keyword>
<dbReference type="InterPro" id="IPR050784">
    <property type="entry name" value="IAP"/>
</dbReference>
<dbReference type="PANTHER" id="PTHR10044:SF139">
    <property type="entry name" value="DEATH-ASSOCIATED INHIBITOR OF APOPTOSIS 2"/>
    <property type="match status" value="1"/>
</dbReference>
<feature type="compositionally biased region" description="Low complexity" evidence="1">
    <location>
        <begin position="422"/>
        <end position="445"/>
    </location>
</feature>
<dbReference type="InterPro" id="IPR009003">
    <property type="entry name" value="Peptidase_S1_PA"/>
</dbReference>
<reference evidence="3 4" key="1">
    <citation type="journal article" date="2021" name="Elife">
        <title>Chloroplast acquisition without the gene transfer in kleptoplastic sea slugs, Plakobranchus ocellatus.</title>
        <authorList>
            <person name="Maeda T."/>
            <person name="Takahashi S."/>
            <person name="Yoshida T."/>
            <person name="Shimamura S."/>
            <person name="Takaki Y."/>
            <person name="Nagai Y."/>
            <person name="Toyoda A."/>
            <person name="Suzuki Y."/>
            <person name="Arimoto A."/>
            <person name="Ishii H."/>
            <person name="Satoh N."/>
            <person name="Nishiyama T."/>
            <person name="Hasebe M."/>
            <person name="Maruyama T."/>
            <person name="Minagawa J."/>
            <person name="Obokata J."/>
            <person name="Shigenobu S."/>
        </authorList>
    </citation>
    <scope>NUCLEOTIDE SEQUENCE [LARGE SCALE GENOMIC DNA]</scope>
</reference>
<keyword evidence="2" id="KW-0812">Transmembrane</keyword>
<organism evidence="3 4">
    <name type="scientific">Plakobranchus ocellatus</name>
    <dbReference type="NCBI Taxonomy" id="259542"/>
    <lineage>
        <taxon>Eukaryota</taxon>
        <taxon>Metazoa</taxon>
        <taxon>Spiralia</taxon>
        <taxon>Lophotrochozoa</taxon>
        <taxon>Mollusca</taxon>
        <taxon>Gastropoda</taxon>
        <taxon>Heterobranchia</taxon>
        <taxon>Euthyneura</taxon>
        <taxon>Panpulmonata</taxon>
        <taxon>Sacoglossa</taxon>
        <taxon>Placobranchoidea</taxon>
        <taxon>Plakobranchidae</taxon>
        <taxon>Plakobranchus</taxon>
    </lineage>
</organism>
<accession>A0AAV4AQG2</accession>
<dbReference type="GO" id="GO:0005634">
    <property type="term" value="C:nucleus"/>
    <property type="evidence" value="ECO:0007669"/>
    <property type="project" value="TreeGrafter"/>
</dbReference>
<dbReference type="EMBL" id="BLXT01003971">
    <property type="protein sequence ID" value="GFO08559.1"/>
    <property type="molecule type" value="Genomic_DNA"/>
</dbReference>
<dbReference type="SUPFAM" id="SSF50494">
    <property type="entry name" value="Trypsin-like serine proteases"/>
    <property type="match status" value="1"/>
</dbReference>
<keyword evidence="2" id="KW-1133">Transmembrane helix</keyword>
<gene>
    <name evidence="3" type="ORF">PoB_003506400</name>
</gene>
<protein>
    <submittedName>
        <fullName evidence="3">Baculoviral iap repeat-containing protein 7</fullName>
    </submittedName>
</protein>
<feature type="region of interest" description="Disordered" evidence="1">
    <location>
        <begin position="422"/>
        <end position="452"/>
    </location>
</feature>
<dbReference type="GO" id="GO:0051726">
    <property type="term" value="P:regulation of cell cycle"/>
    <property type="evidence" value="ECO:0007669"/>
    <property type="project" value="TreeGrafter"/>
</dbReference>
<evidence type="ECO:0000313" key="3">
    <source>
        <dbReference type="EMBL" id="GFO08559.1"/>
    </source>
</evidence>
<sequence>MTLQKAITTLSVEPYFRSTCKAGASSARYADEHLKETCSHTYSEGKEKAQNRRVVSVIALATILLVLPQVFLMWCTDQLCALIARRESSKKSVYRISVIPKAQSSFTRRLSNARNAFSGRFSSVADSLTSTVSGKRRLPLHLCPKKCNTRLREVCTKLSKTKMAQCPLSRLSDCFLYRPQKRINISRHLRYVKSLNVLPLSIPRLASYQRFPPVAVPDSISFVMLAQAGFMYTGVGTTIRCEGCGLTFDILQLNENPTSPQFHQTSCQFLESEDVSYLTQYTTQDHTNQKDPDQQLTAANKKKDPNGSTADQREKANLSQDSGATGIDSNIVCSAQQPPPSVQINGAASQSGSPPDSATPSDRAIIAAQSDSASAEACGGDDIQTDAVKYSAPEVSQLSINGKFHQTEQDSCSANRISIISSGRNDSTGSNSSNTSSISSIEGSNYAPDSESTRQHFYDSDLFETEFTQERQKPFRVAPVNRGKCMKNPGHFSYFPLFELSLEKLPSFAGYLEFFKFIRLAADLTVRVVVGYTSAGRNETSELSGARREEKYRTGTGSVIREPIFDEGPQQGEADKYSTERLKPPKVTYGKAAWNAVRKFTPSLKKAKSIFYVETNRHIVFDNDEASHTTVEFFFDNVDRKGVLSFKASAVLHNVSFLGANRSFLVCKTQDHNFVQSLRDKRQEMEMLLPQFPNSLREALAKKMFIIHHPHGGEKVFSFGNFVVSRYLLEPGSSTSNAASEAGADYPILTKIKGFKHLPKDVTNLRKILLYAADTCPGSSGAPVFSFTHTGNDGNGAPNMRTALWMHEGKERNGALNVSTMEVCTPADLVPPPKRARPNTPITLPMAGPIVRMRDPAYPAYSSLKIRIESFAAVPRERFVHPVVDLAKGGFFYAGYSDCVRCFYCGLGLMKWKQGDDFYLEHERLRPGCHFLILQLRVMGATLRANASAAAAAAAGGAGAAAATSAAGSTATRGTSSGGAAAPRSAATGPSASFVLQRQPASPILRDVSGKDGASSDLCKAAANGHNFVPNANHREITVCPVLHAAQTNSTPEIQCTHNSATPGNEALIAADGEHTHAGEKTRQTGS</sequence>
<dbReference type="CDD" id="cd00022">
    <property type="entry name" value="BIR"/>
    <property type="match status" value="1"/>
</dbReference>
<dbReference type="Pfam" id="PF00653">
    <property type="entry name" value="BIR"/>
    <property type="match status" value="2"/>
</dbReference>
<dbReference type="PANTHER" id="PTHR10044">
    <property type="entry name" value="INHIBITOR OF APOPTOSIS"/>
    <property type="match status" value="1"/>
</dbReference>
<feature type="transmembrane region" description="Helical" evidence="2">
    <location>
        <begin position="54"/>
        <end position="74"/>
    </location>
</feature>
<evidence type="ECO:0000313" key="4">
    <source>
        <dbReference type="Proteomes" id="UP000735302"/>
    </source>
</evidence>
<dbReference type="InterPro" id="IPR001370">
    <property type="entry name" value="BIR_rpt"/>
</dbReference>
<evidence type="ECO:0000256" key="1">
    <source>
        <dbReference type="SAM" id="MobiDB-lite"/>
    </source>
</evidence>
<feature type="compositionally biased region" description="Basic and acidic residues" evidence="1">
    <location>
        <begin position="301"/>
        <end position="316"/>
    </location>
</feature>
<dbReference type="Gene3D" id="1.10.1170.10">
    <property type="entry name" value="Inhibitor Of Apoptosis Protein (2mihbC-IAP-1), Chain A"/>
    <property type="match status" value="2"/>
</dbReference>
<feature type="region of interest" description="Disordered" evidence="1">
    <location>
        <begin position="284"/>
        <end position="361"/>
    </location>
</feature>
<proteinExistence type="predicted"/>
<evidence type="ECO:0000256" key="2">
    <source>
        <dbReference type="SAM" id="Phobius"/>
    </source>
</evidence>
<dbReference type="SUPFAM" id="SSF57924">
    <property type="entry name" value="Inhibitor of apoptosis (IAP) repeat"/>
    <property type="match status" value="2"/>
</dbReference>
<dbReference type="GO" id="GO:0005737">
    <property type="term" value="C:cytoplasm"/>
    <property type="evidence" value="ECO:0007669"/>
    <property type="project" value="TreeGrafter"/>
</dbReference>
<dbReference type="Proteomes" id="UP000735302">
    <property type="component" value="Unassembled WGS sequence"/>
</dbReference>
<feature type="compositionally biased region" description="Polar residues" evidence="1">
    <location>
        <begin position="317"/>
        <end position="360"/>
    </location>
</feature>